<gene>
    <name evidence="1" type="ORF">IT779_11985</name>
</gene>
<dbReference type="Pfam" id="PF17318">
    <property type="entry name" value="DUF5361"/>
    <property type="match status" value="1"/>
</dbReference>
<dbReference type="InterPro" id="IPR035286">
    <property type="entry name" value="DUF5361"/>
</dbReference>
<proteinExistence type="predicted"/>
<protein>
    <submittedName>
        <fullName evidence="1">Uncharacterized protein</fullName>
    </submittedName>
</protein>
<dbReference type="AlphaFoldDB" id="A0A931N094"/>
<reference evidence="1" key="1">
    <citation type="submission" date="2020-11" db="EMBL/GenBank/DDBJ databases">
        <title>Nocardia NEAU-351.nov., a novel actinomycete isolated from the cow dung.</title>
        <authorList>
            <person name="Zhang X."/>
        </authorList>
    </citation>
    <scope>NUCLEOTIDE SEQUENCE</scope>
    <source>
        <strain evidence="1">NEAU-351</strain>
    </source>
</reference>
<name>A0A931N094_9NOCA</name>
<comment type="caution">
    <text evidence="1">The sequence shown here is derived from an EMBL/GenBank/DDBJ whole genome shotgun (WGS) entry which is preliminary data.</text>
</comment>
<keyword evidence="2" id="KW-1185">Reference proteome</keyword>
<accession>A0A931N094</accession>
<organism evidence="1 2">
    <name type="scientific">Nocardia bovistercoris</name>
    <dbReference type="NCBI Taxonomy" id="2785916"/>
    <lineage>
        <taxon>Bacteria</taxon>
        <taxon>Bacillati</taxon>
        <taxon>Actinomycetota</taxon>
        <taxon>Actinomycetes</taxon>
        <taxon>Mycobacteriales</taxon>
        <taxon>Nocardiaceae</taxon>
        <taxon>Nocardia</taxon>
    </lineage>
</organism>
<dbReference type="EMBL" id="JADMLG010000004">
    <property type="protein sequence ID" value="MBH0777005.1"/>
    <property type="molecule type" value="Genomic_DNA"/>
</dbReference>
<evidence type="ECO:0000313" key="1">
    <source>
        <dbReference type="EMBL" id="MBH0777005.1"/>
    </source>
</evidence>
<dbReference type="Proteomes" id="UP000655751">
    <property type="component" value="Unassembled WGS sequence"/>
</dbReference>
<sequence length="120" mass="13740">MLVEEHSEAIEFDLISLGLRLRMLGTEELTWRDLKAVIVCAPTDSALARVRRPDEHQWGLEQHLLADMADSLRWLVWAKTKDAQRGRNQPERIPRPGLKSTAERYGTAASIVDMDDFLGW</sequence>
<dbReference type="RefSeq" id="WP_198428415.1">
    <property type="nucleotide sequence ID" value="NZ_JADMLG010000004.1"/>
</dbReference>
<evidence type="ECO:0000313" key="2">
    <source>
        <dbReference type="Proteomes" id="UP000655751"/>
    </source>
</evidence>